<keyword evidence="3" id="KW-1185">Reference proteome</keyword>
<accession>A0A2P4X9D0</accession>
<name>A0A2P4X9D0_9STRA</name>
<evidence type="ECO:0000313" key="3">
    <source>
        <dbReference type="Proteomes" id="UP000237271"/>
    </source>
</evidence>
<organism evidence="2 3">
    <name type="scientific">Phytophthora palmivora</name>
    <dbReference type="NCBI Taxonomy" id="4796"/>
    <lineage>
        <taxon>Eukaryota</taxon>
        <taxon>Sar</taxon>
        <taxon>Stramenopiles</taxon>
        <taxon>Oomycota</taxon>
        <taxon>Peronosporomycetes</taxon>
        <taxon>Peronosporales</taxon>
        <taxon>Peronosporaceae</taxon>
        <taxon>Phytophthora</taxon>
    </lineage>
</organism>
<evidence type="ECO:0000313" key="2">
    <source>
        <dbReference type="EMBL" id="POM62163.1"/>
    </source>
</evidence>
<dbReference type="EMBL" id="NCKW01015643">
    <property type="protein sequence ID" value="POM62163.1"/>
    <property type="molecule type" value="Genomic_DNA"/>
</dbReference>
<sequence>MVKNEACCGRCTVTVATVIRYSHNSLCRRPVIVATDNNYILGQAVTLNHDKVRVKSDRTQFVASIADVTEVAPVVALLLLKVVFEKEEWSLSEVETIGVHVLDRILGRSGSSPTRDVGEILDGLIALECFPDTHSIRRWIDHLPARSRCFIYNTPSITLITSMEGLIRGPSQEPHIGDPRDSQNQNQEASDNGCTIFVPYADDEAEFATDTVTTPKPLESRLSHTSIHARAIHTQEEIEEPASYRVRLHESSPDVDMGAFIVDKLKADPVPLNRFLQVRESSIAKQVRSIQYENTYRQHVCITLLNLQSNCTSRQNMHLRGQRSGSSAWRANC</sequence>
<dbReference type="AlphaFoldDB" id="A0A2P4X9D0"/>
<proteinExistence type="predicted"/>
<evidence type="ECO:0000256" key="1">
    <source>
        <dbReference type="SAM" id="MobiDB-lite"/>
    </source>
</evidence>
<gene>
    <name evidence="2" type="ORF">PHPALM_28718</name>
</gene>
<feature type="region of interest" description="Disordered" evidence="1">
    <location>
        <begin position="168"/>
        <end position="190"/>
    </location>
</feature>
<protein>
    <submittedName>
        <fullName evidence="2">Uncharacterized protein</fullName>
    </submittedName>
</protein>
<reference evidence="2 3" key="1">
    <citation type="journal article" date="2017" name="Genome Biol. Evol.">
        <title>Phytophthora megakarya and P. palmivora, closely related causal agents of cacao black pod rot, underwent increases in genome sizes and gene numbers by different mechanisms.</title>
        <authorList>
            <person name="Ali S.S."/>
            <person name="Shao J."/>
            <person name="Lary D.J."/>
            <person name="Kronmiller B."/>
            <person name="Shen D."/>
            <person name="Strem M.D."/>
            <person name="Amoako-Attah I."/>
            <person name="Akrofi A.Y."/>
            <person name="Begoude B.A."/>
            <person name="Ten Hoopen G.M."/>
            <person name="Coulibaly K."/>
            <person name="Kebe B.I."/>
            <person name="Melnick R.L."/>
            <person name="Guiltinan M.J."/>
            <person name="Tyler B.M."/>
            <person name="Meinhardt L.W."/>
            <person name="Bailey B.A."/>
        </authorList>
    </citation>
    <scope>NUCLEOTIDE SEQUENCE [LARGE SCALE GENOMIC DNA]</scope>
    <source>
        <strain evidence="3">sbr112.9</strain>
    </source>
</reference>
<dbReference type="OrthoDB" id="145942at2759"/>
<comment type="caution">
    <text evidence="2">The sequence shown here is derived from an EMBL/GenBank/DDBJ whole genome shotgun (WGS) entry which is preliminary data.</text>
</comment>
<dbReference type="Proteomes" id="UP000237271">
    <property type="component" value="Unassembled WGS sequence"/>
</dbReference>